<feature type="domain" description="Glycosyltransferase RgtA/B/C/D-like" evidence="9">
    <location>
        <begin position="85"/>
        <end position="236"/>
    </location>
</feature>
<evidence type="ECO:0000256" key="2">
    <source>
        <dbReference type="ARBA" id="ARBA00022475"/>
    </source>
</evidence>
<feature type="transmembrane region" description="Helical" evidence="8">
    <location>
        <begin position="67"/>
        <end position="88"/>
    </location>
</feature>
<feature type="transmembrane region" description="Helical" evidence="8">
    <location>
        <begin position="267"/>
        <end position="287"/>
    </location>
</feature>
<feature type="transmembrane region" description="Helical" evidence="8">
    <location>
        <begin position="188"/>
        <end position="208"/>
    </location>
</feature>
<sequence>MAQTAMGIDVADGSTRVGRRIGRRSLPLYLCWAPPALLTLVLGVLGSNRPPMWGDELASWVAADRSVPQLVAMLRHIDGVYGVYYLFLHFWIGLFGDSAVSLRLPSALAMAGAAAFIALTGRKQFSGRAGLLAGLVFAVIPAVSRYSQEVRAYALVMCAVAASTWLLLRALERPGVWRWFGYGVSVTFVGWFQLVALTVLLPHLLVILLQYPRVRPGRRVLEFALTAGVAVLPVLPLVLLGRRQVGKQISWISRPTPDSIPALWDAMYGPALVALPVLVLAAMTLGWPSNRRRVVQVLLIGVVPVFAVYLVSLGGTSYFIARYLMFTLIAWTVLAGAALAAVRPRFLGFVAIGLLGVASISAQQGIRQPTDRVNYDERAAAAVVAAGYRPGDGLVVPHDRTIFDASIKFYLPDDVRPRDVFQAASPAEASDLVTRNCPDPVACLGEEQRIWLVTLGGDLPQGAKEPYAQQNLDKAQQDALNSRYHVVKTTRVYNVWVTLMERN</sequence>
<feature type="transmembrane region" description="Helical" evidence="8">
    <location>
        <begin position="320"/>
        <end position="339"/>
    </location>
</feature>
<name>A0ABN2WMK7_9ACTN</name>
<evidence type="ECO:0000256" key="6">
    <source>
        <dbReference type="ARBA" id="ARBA00022989"/>
    </source>
</evidence>
<evidence type="ECO:0000256" key="8">
    <source>
        <dbReference type="SAM" id="Phobius"/>
    </source>
</evidence>
<organism evidence="10 11">
    <name type="scientific">Kitasatospora saccharophila</name>
    <dbReference type="NCBI Taxonomy" id="407973"/>
    <lineage>
        <taxon>Bacteria</taxon>
        <taxon>Bacillati</taxon>
        <taxon>Actinomycetota</taxon>
        <taxon>Actinomycetes</taxon>
        <taxon>Kitasatosporales</taxon>
        <taxon>Streptomycetaceae</taxon>
        <taxon>Kitasatospora</taxon>
    </lineage>
</organism>
<dbReference type="RefSeq" id="WP_344551989.1">
    <property type="nucleotide sequence ID" value="NZ_BAAANS010000013.1"/>
</dbReference>
<evidence type="ECO:0000256" key="1">
    <source>
        <dbReference type="ARBA" id="ARBA00004651"/>
    </source>
</evidence>
<feature type="transmembrane region" description="Helical" evidence="8">
    <location>
        <begin position="346"/>
        <end position="366"/>
    </location>
</feature>
<accession>A0ABN2WMK7</accession>
<keyword evidence="7 8" id="KW-0472">Membrane</keyword>
<keyword evidence="3" id="KW-0328">Glycosyltransferase</keyword>
<comment type="subcellular location">
    <subcellularLocation>
        <location evidence="1">Cell membrane</location>
        <topology evidence="1">Multi-pass membrane protein</topology>
    </subcellularLocation>
</comment>
<evidence type="ECO:0000313" key="10">
    <source>
        <dbReference type="EMBL" id="GAA2095598.1"/>
    </source>
</evidence>
<keyword evidence="2" id="KW-1003">Cell membrane</keyword>
<dbReference type="InterPro" id="IPR050297">
    <property type="entry name" value="LipidA_mod_glycosyltrf_83"/>
</dbReference>
<evidence type="ECO:0000256" key="5">
    <source>
        <dbReference type="ARBA" id="ARBA00022692"/>
    </source>
</evidence>
<dbReference type="EMBL" id="BAAANS010000013">
    <property type="protein sequence ID" value="GAA2095598.1"/>
    <property type="molecule type" value="Genomic_DNA"/>
</dbReference>
<proteinExistence type="predicted"/>
<evidence type="ECO:0000256" key="4">
    <source>
        <dbReference type="ARBA" id="ARBA00022679"/>
    </source>
</evidence>
<feature type="transmembrane region" description="Helical" evidence="8">
    <location>
        <begin position="294"/>
        <end position="314"/>
    </location>
</feature>
<gene>
    <name evidence="10" type="ORF">GCM10009759_24060</name>
</gene>
<feature type="transmembrane region" description="Helical" evidence="8">
    <location>
        <begin position="26"/>
        <end position="47"/>
    </location>
</feature>
<keyword evidence="6 8" id="KW-1133">Transmembrane helix</keyword>
<evidence type="ECO:0000256" key="7">
    <source>
        <dbReference type="ARBA" id="ARBA00023136"/>
    </source>
</evidence>
<dbReference type="InterPro" id="IPR038731">
    <property type="entry name" value="RgtA/B/C-like"/>
</dbReference>
<feature type="transmembrane region" description="Helical" evidence="8">
    <location>
        <begin position="150"/>
        <end position="168"/>
    </location>
</feature>
<feature type="transmembrane region" description="Helical" evidence="8">
    <location>
        <begin position="125"/>
        <end position="143"/>
    </location>
</feature>
<evidence type="ECO:0000259" key="9">
    <source>
        <dbReference type="Pfam" id="PF13231"/>
    </source>
</evidence>
<dbReference type="PANTHER" id="PTHR33908">
    <property type="entry name" value="MANNOSYLTRANSFERASE YKCB-RELATED"/>
    <property type="match status" value="1"/>
</dbReference>
<reference evidence="10 11" key="1">
    <citation type="journal article" date="2019" name="Int. J. Syst. Evol. Microbiol.">
        <title>The Global Catalogue of Microorganisms (GCM) 10K type strain sequencing project: providing services to taxonomists for standard genome sequencing and annotation.</title>
        <authorList>
            <consortium name="The Broad Institute Genomics Platform"/>
            <consortium name="The Broad Institute Genome Sequencing Center for Infectious Disease"/>
            <person name="Wu L."/>
            <person name="Ma J."/>
        </authorList>
    </citation>
    <scope>NUCLEOTIDE SEQUENCE [LARGE SCALE GENOMIC DNA]</scope>
    <source>
        <strain evidence="10 11">JCM 14559</strain>
    </source>
</reference>
<keyword evidence="11" id="KW-1185">Reference proteome</keyword>
<feature type="transmembrane region" description="Helical" evidence="8">
    <location>
        <begin position="100"/>
        <end position="119"/>
    </location>
</feature>
<keyword evidence="4" id="KW-0808">Transferase</keyword>
<protein>
    <recommendedName>
        <fullName evidence="9">Glycosyltransferase RgtA/B/C/D-like domain-containing protein</fullName>
    </recommendedName>
</protein>
<keyword evidence="5 8" id="KW-0812">Transmembrane</keyword>
<feature type="transmembrane region" description="Helical" evidence="8">
    <location>
        <begin position="220"/>
        <end position="241"/>
    </location>
</feature>
<dbReference type="Pfam" id="PF13231">
    <property type="entry name" value="PMT_2"/>
    <property type="match status" value="1"/>
</dbReference>
<dbReference type="Proteomes" id="UP001500897">
    <property type="component" value="Unassembled WGS sequence"/>
</dbReference>
<evidence type="ECO:0000313" key="11">
    <source>
        <dbReference type="Proteomes" id="UP001500897"/>
    </source>
</evidence>
<comment type="caution">
    <text evidence="10">The sequence shown here is derived from an EMBL/GenBank/DDBJ whole genome shotgun (WGS) entry which is preliminary data.</text>
</comment>
<dbReference type="PANTHER" id="PTHR33908:SF3">
    <property type="entry name" value="UNDECAPRENYL PHOSPHATE-ALPHA-4-AMINO-4-DEOXY-L-ARABINOSE ARABINOSYL TRANSFERASE"/>
    <property type="match status" value="1"/>
</dbReference>
<evidence type="ECO:0000256" key="3">
    <source>
        <dbReference type="ARBA" id="ARBA00022676"/>
    </source>
</evidence>